<dbReference type="Proteomes" id="UP000504609">
    <property type="component" value="Unplaced"/>
</dbReference>
<organism evidence="1 2">
    <name type="scientific">Cucurbita moschata</name>
    <name type="common">Winter crookneck squash</name>
    <name type="synonym">Cucurbita pepo var. moschata</name>
    <dbReference type="NCBI Taxonomy" id="3662"/>
    <lineage>
        <taxon>Eukaryota</taxon>
        <taxon>Viridiplantae</taxon>
        <taxon>Streptophyta</taxon>
        <taxon>Embryophyta</taxon>
        <taxon>Tracheophyta</taxon>
        <taxon>Spermatophyta</taxon>
        <taxon>Magnoliopsida</taxon>
        <taxon>eudicotyledons</taxon>
        <taxon>Gunneridae</taxon>
        <taxon>Pentapetalae</taxon>
        <taxon>rosids</taxon>
        <taxon>fabids</taxon>
        <taxon>Cucurbitales</taxon>
        <taxon>Cucurbitaceae</taxon>
        <taxon>Cucurbiteae</taxon>
        <taxon>Cucurbita</taxon>
    </lineage>
</organism>
<protein>
    <submittedName>
        <fullName evidence="2">Uncharacterized protein LOC111431291 isoform X2</fullName>
    </submittedName>
</protein>
<reference evidence="2" key="1">
    <citation type="submission" date="2025-08" db="UniProtKB">
        <authorList>
            <consortium name="RefSeq"/>
        </authorList>
    </citation>
    <scope>IDENTIFICATION</scope>
    <source>
        <tissue evidence="2">Young leaves</tissue>
    </source>
</reference>
<dbReference type="GeneID" id="111431291"/>
<proteinExistence type="predicted"/>
<dbReference type="RefSeq" id="XP_022923644.1">
    <property type="nucleotide sequence ID" value="XM_023067876.1"/>
</dbReference>
<dbReference type="AlphaFoldDB" id="A0A6J1E6Z9"/>
<keyword evidence="1" id="KW-1185">Reference proteome</keyword>
<gene>
    <name evidence="2" type="primary">LOC111431291</name>
</gene>
<accession>A0A6J1E6Z9</accession>
<evidence type="ECO:0000313" key="2">
    <source>
        <dbReference type="RefSeq" id="XP_022923644.1"/>
    </source>
</evidence>
<sequence length="99" mass="11713">MDSLVRQELSPRSFLYRQKIVDQLAMIDPIVNFRCVNFCSVKYHMGTSSSRSSILVRNELLFYIPWCKSLRLIDELDSEGAWKKELQIYAEQELQDQCF</sequence>
<name>A0A6J1E6Z9_CUCMO</name>
<evidence type="ECO:0000313" key="1">
    <source>
        <dbReference type="Proteomes" id="UP000504609"/>
    </source>
</evidence>